<name>A0AA41YAL5_9BACT</name>
<dbReference type="PANTHER" id="PTHR21600:SF83">
    <property type="entry name" value="PSEUDOURIDYLATE SYNTHASE RPUSD4, MITOCHONDRIAL"/>
    <property type="match status" value="1"/>
</dbReference>
<dbReference type="Pfam" id="PF00849">
    <property type="entry name" value="PseudoU_synth_2"/>
    <property type="match status" value="1"/>
</dbReference>
<dbReference type="InterPro" id="IPR006145">
    <property type="entry name" value="PsdUridine_synth_RsuA/RluA"/>
</dbReference>
<keyword evidence="2" id="KW-0413">Isomerase</keyword>
<dbReference type="InterPro" id="IPR020103">
    <property type="entry name" value="PsdUridine_synth_cat_dom_sf"/>
</dbReference>
<dbReference type="AlphaFoldDB" id="A0AA41YAL5"/>
<comment type="caution">
    <text evidence="4">The sequence shown here is derived from an EMBL/GenBank/DDBJ whole genome shotgun (WGS) entry which is preliminary data.</text>
</comment>
<accession>A0AA41YAL5</accession>
<evidence type="ECO:0000256" key="2">
    <source>
        <dbReference type="ARBA" id="ARBA00023235"/>
    </source>
</evidence>
<proteinExistence type="inferred from homology"/>
<reference evidence="4" key="1">
    <citation type="submission" date="2022-10" db="EMBL/GenBank/DDBJ databases">
        <title>Gaoshiqiia sediminis gen. nov., sp. nov., isolated from coastal sediment.</title>
        <authorList>
            <person name="Yu W.X."/>
            <person name="Mu D.S."/>
            <person name="Du J.Z."/>
            <person name="Liang Y.Q."/>
        </authorList>
    </citation>
    <scope>NUCLEOTIDE SEQUENCE</scope>
    <source>
        <strain evidence="4">A06</strain>
    </source>
</reference>
<keyword evidence="5" id="KW-1185">Reference proteome</keyword>
<dbReference type="GO" id="GO:0140098">
    <property type="term" value="F:catalytic activity, acting on RNA"/>
    <property type="evidence" value="ECO:0007669"/>
    <property type="project" value="UniProtKB-ARBA"/>
</dbReference>
<evidence type="ECO:0000259" key="3">
    <source>
        <dbReference type="Pfam" id="PF00849"/>
    </source>
</evidence>
<dbReference type="Gene3D" id="3.30.2350.10">
    <property type="entry name" value="Pseudouridine synthase"/>
    <property type="match status" value="1"/>
</dbReference>
<protein>
    <submittedName>
        <fullName evidence="4">RluA family pseudouridine synthase</fullName>
    </submittedName>
</protein>
<dbReference type="SUPFAM" id="SSF55120">
    <property type="entry name" value="Pseudouridine synthase"/>
    <property type="match status" value="1"/>
</dbReference>
<dbReference type="GO" id="GO:0006396">
    <property type="term" value="P:RNA processing"/>
    <property type="evidence" value="ECO:0007669"/>
    <property type="project" value="UniProtKB-ARBA"/>
</dbReference>
<dbReference type="PANTHER" id="PTHR21600">
    <property type="entry name" value="MITOCHONDRIAL RNA PSEUDOURIDINE SYNTHASE"/>
    <property type="match status" value="1"/>
</dbReference>
<sequence length="230" mass="26202">MQVIYEDNHIIAVNKACGEIVQGDKTGDVTLIDQVKAYIKKKYNKPGDVYLGSPHRLDRPTSGIVLFARTSKALTRLNEMFQDKDAIKKTYWAVVDVLPELEEGTLEHYLWKDEGKNKSFASSKPKKGGRFCSLSYKHMASVNRYHLLEIDLHTGRHHQIRVQLAKMGCHIKGDLKYGAERSNPDGGIHLHARKLEFIHPVKKEPIKIVARPPKGDAIWDDLIQIKELKD</sequence>
<evidence type="ECO:0000313" key="5">
    <source>
        <dbReference type="Proteomes" id="UP001163821"/>
    </source>
</evidence>
<dbReference type="GO" id="GO:0001522">
    <property type="term" value="P:pseudouridine synthesis"/>
    <property type="evidence" value="ECO:0007669"/>
    <property type="project" value="InterPro"/>
</dbReference>
<dbReference type="GO" id="GO:0003723">
    <property type="term" value="F:RNA binding"/>
    <property type="evidence" value="ECO:0007669"/>
    <property type="project" value="InterPro"/>
</dbReference>
<dbReference type="CDD" id="cd02869">
    <property type="entry name" value="PseudoU_synth_RluA_like"/>
    <property type="match status" value="1"/>
</dbReference>
<dbReference type="RefSeq" id="WP_282590968.1">
    <property type="nucleotide sequence ID" value="NZ_JAPAAF010000006.1"/>
</dbReference>
<gene>
    <name evidence="4" type="ORF">N2K84_06465</name>
</gene>
<dbReference type="Proteomes" id="UP001163821">
    <property type="component" value="Unassembled WGS sequence"/>
</dbReference>
<evidence type="ECO:0000313" key="4">
    <source>
        <dbReference type="EMBL" id="MCW0482365.1"/>
    </source>
</evidence>
<dbReference type="GO" id="GO:0009982">
    <property type="term" value="F:pseudouridine synthase activity"/>
    <property type="evidence" value="ECO:0007669"/>
    <property type="project" value="InterPro"/>
</dbReference>
<feature type="domain" description="Pseudouridine synthase RsuA/RluA-like" evidence="3">
    <location>
        <begin position="9"/>
        <end position="165"/>
    </location>
</feature>
<evidence type="ECO:0000256" key="1">
    <source>
        <dbReference type="ARBA" id="ARBA00010876"/>
    </source>
</evidence>
<dbReference type="EMBL" id="JAPAAF010000006">
    <property type="protein sequence ID" value="MCW0482365.1"/>
    <property type="molecule type" value="Genomic_DNA"/>
</dbReference>
<organism evidence="4 5">
    <name type="scientific">Gaoshiqia sediminis</name>
    <dbReference type="NCBI Taxonomy" id="2986998"/>
    <lineage>
        <taxon>Bacteria</taxon>
        <taxon>Pseudomonadati</taxon>
        <taxon>Bacteroidota</taxon>
        <taxon>Bacteroidia</taxon>
        <taxon>Marinilabiliales</taxon>
        <taxon>Prolixibacteraceae</taxon>
        <taxon>Gaoshiqia</taxon>
    </lineage>
</organism>
<comment type="similarity">
    <text evidence="1">Belongs to the pseudouridine synthase RluA family.</text>
</comment>
<dbReference type="InterPro" id="IPR050188">
    <property type="entry name" value="RluA_PseudoU_synthase"/>
</dbReference>